<dbReference type="SUPFAM" id="SSF51011">
    <property type="entry name" value="Glycosyl hydrolase domain"/>
    <property type="match status" value="1"/>
</dbReference>
<protein>
    <recommendedName>
        <fullName evidence="10">1,4-alpha-glucan branching enzyme GlgB</fullName>
        <ecNumber evidence="10">2.4.1.18</ecNumber>
    </recommendedName>
    <alternativeName>
        <fullName evidence="10">1,4-alpha-D-glucan:1,4-alpha-D-glucan 6-glucosyl-transferase</fullName>
    </alternativeName>
    <alternativeName>
        <fullName evidence="10">Alpha-(1-&gt;4)-glucan branching enzyme</fullName>
    </alternativeName>
    <alternativeName>
        <fullName evidence="10">Glycogen branching enzyme</fullName>
        <shortName evidence="10">BE</shortName>
    </alternativeName>
</protein>
<comment type="similarity">
    <text evidence="4 10">Belongs to the glycosyl hydrolase 13 family. GlgB subfamily.</text>
</comment>
<comment type="pathway">
    <text evidence="3 10">Glycan biosynthesis; glycogen biosynthesis.</text>
</comment>
<dbReference type="InterPro" id="IPR013783">
    <property type="entry name" value="Ig-like_fold"/>
</dbReference>
<evidence type="ECO:0000256" key="5">
    <source>
        <dbReference type="ARBA" id="ARBA00022600"/>
    </source>
</evidence>
<comment type="subunit">
    <text evidence="10">Monomer.</text>
</comment>
<evidence type="ECO:0000256" key="12">
    <source>
        <dbReference type="SAM" id="MobiDB-lite"/>
    </source>
</evidence>
<accession>A0A3L7K453</accession>
<dbReference type="OrthoDB" id="9800174at2"/>
<proteinExistence type="inferred from homology"/>
<dbReference type="UniPathway" id="UPA00164"/>
<dbReference type="Pfam" id="PF00128">
    <property type="entry name" value="Alpha-amylase"/>
    <property type="match status" value="1"/>
</dbReference>
<evidence type="ECO:0000256" key="4">
    <source>
        <dbReference type="ARBA" id="ARBA00009000"/>
    </source>
</evidence>
<dbReference type="InterPro" id="IPR014756">
    <property type="entry name" value="Ig_E-set"/>
</dbReference>
<dbReference type="InterPro" id="IPR037439">
    <property type="entry name" value="Branching_enzy"/>
</dbReference>
<comment type="catalytic activity">
    <reaction evidence="1 10">
        <text>Transfers a segment of a (1-&gt;4)-alpha-D-glucan chain to a primary hydroxy group in a similar glucan chain.</text>
        <dbReference type="EC" id="2.4.1.18"/>
    </reaction>
</comment>
<dbReference type="InterPro" id="IPR013780">
    <property type="entry name" value="Glyco_hydro_b"/>
</dbReference>
<evidence type="ECO:0000256" key="2">
    <source>
        <dbReference type="ARBA" id="ARBA00002953"/>
    </source>
</evidence>
<dbReference type="FunFam" id="3.20.20.80:FF:000003">
    <property type="entry name" value="1,4-alpha-glucan branching enzyme GlgB"/>
    <property type="match status" value="1"/>
</dbReference>
<dbReference type="SMART" id="SM00642">
    <property type="entry name" value="Aamy"/>
    <property type="match status" value="1"/>
</dbReference>
<dbReference type="EMBL" id="RCVZ01000001">
    <property type="protein sequence ID" value="RLQ97833.1"/>
    <property type="molecule type" value="Genomic_DNA"/>
</dbReference>
<dbReference type="Gene3D" id="2.60.40.10">
    <property type="entry name" value="Immunoglobulins"/>
    <property type="match status" value="1"/>
</dbReference>
<evidence type="ECO:0000313" key="14">
    <source>
        <dbReference type="EMBL" id="RLQ97833.1"/>
    </source>
</evidence>
<keyword evidence="15" id="KW-1185">Reference proteome</keyword>
<comment type="function">
    <text evidence="2 10">Catalyzes the formation of the alpha-1,6-glucosidic linkages in glycogen by scission of a 1,4-alpha-linked oligosaccharide from growing alpha-1,4-glucan chains and the subsequent attachment of the oligosaccharide to the alpha-1,6 position.</text>
</comment>
<feature type="active site" description="Nucleophile" evidence="10 11">
    <location>
        <position position="308"/>
    </location>
</feature>
<keyword evidence="8 10" id="KW-0320">Glycogen biosynthesis</keyword>
<dbReference type="EC" id="2.4.1.18" evidence="10"/>
<dbReference type="Gene3D" id="3.20.20.80">
    <property type="entry name" value="Glycosidases"/>
    <property type="match status" value="1"/>
</dbReference>
<keyword evidence="7 10" id="KW-0808">Transferase</keyword>
<dbReference type="SUPFAM" id="SSF51445">
    <property type="entry name" value="(Trans)glycosidases"/>
    <property type="match status" value="1"/>
</dbReference>
<evidence type="ECO:0000256" key="11">
    <source>
        <dbReference type="PIRSR" id="PIRSR000463-1"/>
    </source>
</evidence>
<dbReference type="SUPFAM" id="SSF81296">
    <property type="entry name" value="E set domains"/>
    <property type="match status" value="1"/>
</dbReference>
<dbReference type="NCBIfam" id="NF008967">
    <property type="entry name" value="PRK12313.1"/>
    <property type="match status" value="1"/>
</dbReference>
<dbReference type="GO" id="GO:0005829">
    <property type="term" value="C:cytosol"/>
    <property type="evidence" value="ECO:0007669"/>
    <property type="project" value="TreeGrafter"/>
</dbReference>
<evidence type="ECO:0000256" key="8">
    <source>
        <dbReference type="ARBA" id="ARBA00023056"/>
    </source>
</evidence>
<evidence type="ECO:0000256" key="9">
    <source>
        <dbReference type="ARBA" id="ARBA00023277"/>
    </source>
</evidence>
<dbReference type="GO" id="GO:0005978">
    <property type="term" value="P:glycogen biosynthetic process"/>
    <property type="evidence" value="ECO:0007669"/>
    <property type="project" value="UniProtKB-UniRule"/>
</dbReference>
<gene>
    <name evidence="10 14" type="primary">glgB</name>
    <name evidence="14" type="ORF">D9X91_00085</name>
</gene>
<dbReference type="InterPro" id="IPR006048">
    <property type="entry name" value="A-amylase/branching_C"/>
</dbReference>
<dbReference type="PANTHER" id="PTHR43651:SF3">
    <property type="entry name" value="1,4-ALPHA-GLUCAN-BRANCHING ENZYME"/>
    <property type="match status" value="1"/>
</dbReference>
<evidence type="ECO:0000256" key="10">
    <source>
        <dbReference type="HAMAP-Rule" id="MF_00685"/>
    </source>
</evidence>
<dbReference type="FunFam" id="2.60.40.1180:FF:000002">
    <property type="entry name" value="1,4-alpha-glucan branching enzyme GlgB"/>
    <property type="match status" value="1"/>
</dbReference>
<dbReference type="NCBIfam" id="NF003811">
    <property type="entry name" value="PRK05402.1"/>
    <property type="match status" value="1"/>
</dbReference>
<dbReference type="RefSeq" id="WP_121678525.1">
    <property type="nucleotide sequence ID" value="NZ_RCVZ01000001.1"/>
</dbReference>
<feature type="active site" description="Proton donor" evidence="10 11">
    <location>
        <position position="351"/>
    </location>
</feature>
<evidence type="ECO:0000256" key="1">
    <source>
        <dbReference type="ARBA" id="ARBA00000826"/>
    </source>
</evidence>
<feature type="domain" description="Glycosyl hydrolase family 13 catalytic" evidence="13">
    <location>
        <begin position="151"/>
        <end position="501"/>
    </location>
</feature>
<dbReference type="Gene3D" id="2.60.40.1180">
    <property type="entry name" value="Golgi alpha-mannosidase II"/>
    <property type="match status" value="1"/>
</dbReference>
<dbReference type="Pfam" id="PF02922">
    <property type="entry name" value="CBM_48"/>
    <property type="match status" value="1"/>
</dbReference>
<feature type="region of interest" description="Disordered" evidence="12">
    <location>
        <begin position="624"/>
        <end position="653"/>
    </location>
</feature>
<evidence type="ECO:0000259" key="13">
    <source>
        <dbReference type="SMART" id="SM00642"/>
    </source>
</evidence>
<dbReference type="GO" id="GO:0004553">
    <property type="term" value="F:hydrolase activity, hydrolyzing O-glycosyl compounds"/>
    <property type="evidence" value="ECO:0007669"/>
    <property type="project" value="InterPro"/>
</dbReference>
<dbReference type="InterPro" id="IPR044143">
    <property type="entry name" value="GlgB_N_E_set_prok"/>
</dbReference>
<dbReference type="CDD" id="cd11322">
    <property type="entry name" value="AmyAc_Glg_BE"/>
    <property type="match status" value="1"/>
</dbReference>
<keyword evidence="5 10" id="KW-0321">Glycogen metabolism</keyword>
<dbReference type="PANTHER" id="PTHR43651">
    <property type="entry name" value="1,4-ALPHA-GLUCAN-BRANCHING ENZYME"/>
    <property type="match status" value="1"/>
</dbReference>
<evidence type="ECO:0000313" key="15">
    <source>
        <dbReference type="Proteomes" id="UP000276770"/>
    </source>
</evidence>
<dbReference type="Pfam" id="PF02806">
    <property type="entry name" value="Alpha-amylase_C"/>
    <property type="match status" value="1"/>
</dbReference>
<feature type="compositionally biased region" description="Polar residues" evidence="12">
    <location>
        <begin position="626"/>
        <end position="637"/>
    </location>
</feature>
<reference evidence="14 15" key="1">
    <citation type="submission" date="2018-10" db="EMBL/GenBank/DDBJ databases">
        <title>Falsibacillus sp. genome draft.</title>
        <authorList>
            <person name="Shi S."/>
        </authorList>
    </citation>
    <scope>NUCLEOTIDE SEQUENCE [LARGE SCALE GENOMIC DNA]</scope>
    <source>
        <strain evidence="14 15">GY 10110</strain>
    </source>
</reference>
<comment type="caution">
    <text evidence="14">The sequence shown here is derived from an EMBL/GenBank/DDBJ whole genome shotgun (WGS) entry which is preliminary data.</text>
</comment>
<dbReference type="InterPro" id="IPR017853">
    <property type="entry name" value="GH"/>
</dbReference>
<dbReference type="CDD" id="cd02855">
    <property type="entry name" value="E_set_GBE_prok_N"/>
    <property type="match status" value="1"/>
</dbReference>
<organism evidence="14 15">
    <name type="scientific">Falsibacillus albus</name>
    <dbReference type="NCBI Taxonomy" id="2478915"/>
    <lineage>
        <taxon>Bacteria</taxon>
        <taxon>Bacillati</taxon>
        <taxon>Bacillota</taxon>
        <taxon>Bacilli</taxon>
        <taxon>Bacillales</taxon>
        <taxon>Bacillaceae</taxon>
        <taxon>Falsibacillus</taxon>
    </lineage>
</organism>
<dbReference type="GO" id="GO:0003844">
    <property type="term" value="F:1,4-alpha-glucan branching enzyme activity"/>
    <property type="evidence" value="ECO:0007669"/>
    <property type="project" value="UniProtKB-UniRule"/>
</dbReference>
<dbReference type="InterPro" id="IPR004193">
    <property type="entry name" value="Glyco_hydro_13_N"/>
</dbReference>
<dbReference type="GO" id="GO:0043169">
    <property type="term" value="F:cation binding"/>
    <property type="evidence" value="ECO:0007669"/>
    <property type="project" value="InterPro"/>
</dbReference>
<dbReference type="PIRSF" id="PIRSF000463">
    <property type="entry name" value="GlgB"/>
    <property type="match status" value="1"/>
</dbReference>
<dbReference type="InterPro" id="IPR006047">
    <property type="entry name" value="GH13_cat_dom"/>
</dbReference>
<evidence type="ECO:0000256" key="3">
    <source>
        <dbReference type="ARBA" id="ARBA00004964"/>
    </source>
</evidence>
<name>A0A3L7K453_9BACI</name>
<keyword evidence="9 10" id="KW-0119">Carbohydrate metabolism</keyword>
<evidence type="ECO:0000256" key="6">
    <source>
        <dbReference type="ARBA" id="ARBA00022676"/>
    </source>
</evidence>
<dbReference type="InterPro" id="IPR006407">
    <property type="entry name" value="GlgB"/>
</dbReference>
<keyword evidence="6 10" id="KW-0328">Glycosyltransferase</keyword>
<evidence type="ECO:0000256" key="7">
    <source>
        <dbReference type="ARBA" id="ARBA00022679"/>
    </source>
</evidence>
<dbReference type="HAMAP" id="MF_00685">
    <property type="entry name" value="GlgB"/>
    <property type="match status" value="1"/>
</dbReference>
<dbReference type="NCBIfam" id="TIGR01515">
    <property type="entry name" value="branching_enzym"/>
    <property type="match status" value="1"/>
</dbReference>
<dbReference type="Proteomes" id="UP000276770">
    <property type="component" value="Unassembled WGS sequence"/>
</dbReference>
<dbReference type="AlphaFoldDB" id="A0A3L7K453"/>
<sequence length="653" mass="76614">MQVLQPTEFEFHLFHEGRLFQAYQLFGAHLYQVGHSAYTRFCVWAPNALNVELVGSFNDWDGQQHQMERVNSEIWCIVVPRNLAGHLYKYKIYTEHGPTIFKTDPFSFYSEVRPNSAGIIYNINDYQWNDQQWMKNRKRKEHIHSPISIYEVHLGSWKRTKNDRFLNYVELADELIPYVKEQGFTHIELLPVVEHPFDGSWGYQGTGYYAPTSRYGTPYDFMSFVDRCHEHGIGVILDWVPGHFCKDEHGLFRFDGSYLFEYAHLPERENDVWGTANFDLGKKEVHSFLISNLHYWLEYYHIDGFRVDAVANIIYWPNSDKGQLNEFGIGFLKKMNEFVHDYDSSVLMVAEDSTDYPQVTTPVKNGGLGFSYKWNMGWMNDILKYMETHPEQRSDFHSLVTFSLVYAFTERFILPFSHDEVVHGKKSLLDKMPGHYDDKFSQLRLLYGYMMAHPGKKLLFMGGELASFTEWSEARELDWNLLDFEKHLKLHAYLKKLLHLYKKTKPFYIQDYHNESFDWIDVHNHGQRIFSFIRKGKNPHDFVIILCNFSPNAYYTYKVGVLPGDAYKEILNSDDEQYGGLGRINKGKLDVNEGVYHGKPCYVEITVPPFSVLYLQPVKQRKERISNGQSQLRSNAASGRERKSVKLTNTKPR</sequence>